<dbReference type="PANTHER" id="PTHR11475:SF4">
    <property type="entry name" value="CHORION PEROXIDASE"/>
    <property type="match status" value="1"/>
</dbReference>
<reference evidence="5" key="1">
    <citation type="journal article" date="2020" name="Cell">
        <title>Large-Scale Comparative Analyses of Tick Genomes Elucidate Their Genetic Diversity and Vector Capacities.</title>
        <authorList>
            <consortium name="Tick Genome and Microbiome Consortium (TIGMIC)"/>
            <person name="Jia N."/>
            <person name="Wang J."/>
            <person name="Shi W."/>
            <person name="Du L."/>
            <person name="Sun Y."/>
            <person name="Zhan W."/>
            <person name="Jiang J.F."/>
            <person name="Wang Q."/>
            <person name="Zhang B."/>
            <person name="Ji P."/>
            <person name="Bell-Sakyi L."/>
            <person name="Cui X.M."/>
            <person name="Yuan T.T."/>
            <person name="Jiang B.G."/>
            <person name="Yang W.F."/>
            <person name="Lam T.T."/>
            <person name="Chang Q.C."/>
            <person name="Ding S.J."/>
            <person name="Wang X.J."/>
            <person name="Zhu J.G."/>
            <person name="Ruan X.D."/>
            <person name="Zhao L."/>
            <person name="Wei J.T."/>
            <person name="Ye R.Z."/>
            <person name="Que T.C."/>
            <person name="Du C.H."/>
            <person name="Zhou Y.H."/>
            <person name="Cheng J.X."/>
            <person name="Dai P.F."/>
            <person name="Guo W.B."/>
            <person name="Han X.H."/>
            <person name="Huang E.J."/>
            <person name="Li L.F."/>
            <person name="Wei W."/>
            <person name="Gao Y.C."/>
            <person name="Liu J.Z."/>
            <person name="Shao H.Z."/>
            <person name="Wang X."/>
            <person name="Wang C.C."/>
            <person name="Yang T.C."/>
            <person name="Huo Q.B."/>
            <person name="Li W."/>
            <person name="Chen H.Y."/>
            <person name="Chen S.E."/>
            <person name="Zhou L.G."/>
            <person name="Ni X.B."/>
            <person name="Tian J.H."/>
            <person name="Sheng Y."/>
            <person name="Liu T."/>
            <person name="Pan Y.S."/>
            <person name="Xia L.Y."/>
            <person name="Li J."/>
            <person name="Zhao F."/>
            <person name="Cao W.C."/>
        </authorList>
    </citation>
    <scope>NUCLEOTIDE SEQUENCE</scope>
    <source>
        <strain evidence="5">Rsan-2018</strain>
    </source>
</reference>
<keyword evidence="4" id="KW-0325">Glycoprotein</keyword>
<dbReference type="VEuPathDB" id="VectorBase:RSAN_036522"/>
<gene>
    <name evidence="5" type="ORF">HPB52_018729</name>
</gene>
<protein>
    <submittedName>
        <fullName evidence="5">Uncharacterized protein</fullName>
    </submittedName>
</protein>
<dbReference type="Proteomes" id="UP000821837">
    <property type="component" value="Chromosome 1"/>
</dbReference>
<keyword evidence="6" id="KW-1185">Reference proteome</keyword>
<dbReference type="GO" id="GO:0020037">
    <property type="term" value="F:heme binding"/>
    <property type="evidence" value="ECO:0007669"/>
    <property type="project" value="InterPro"/>
</dbReference>
<proteinExistence type="predicted"/>
<dbReference type="GO" id="GO:0004601">
    <property type="term" value="F:peroxidase activity"/>
    <property type="evidence" value="ECO:0007669"/>
    <property type="project" value="UniProtKB-KW"/>
</dbReference>
<organism evidence="5 6">
    <name type="scientific">Rhipicephalus sanguineus</name>
    <name type="common">Brown dog tick</name>
    <name type="synonym">Ixodes sanguineus</name>
    <dbReference type="NCBI Taxonomy" id="34632"/>
    <lineage>
        <taxon>Eukaryota</taxon>
        <taxon>Metazoa</taxon>
        <taxon>Ecdysozoa</taxon>
        <taxon>Arthropoda</taxon>
        <taxon>Chelicerata</taxon>
        <taxon>Arachnida</taxon>
        <taxon>Acari</taxon>
        <taxon>Parasitiformes</taxon>
        <taxon>Ixodida</taxon>
        <taxon>Ixodoidea</taxon>
        <taxon>Ixodidae</taxon>
        <taxon>Rhipicephalinae</taxon>
        <taxon>Rhipicephalus</taxon>
        <taxon>Rhipicephalus</taxon>
    </lineage>
</organism>
<dbReference type="GO" id="GO:0005576">
    <property type="term" value="C:extracellular region"/>
    <property type="evidence" value="ECO:0007669"/>
    <property type="project" value="UniProtKB-SubCell"/>
</dbReference>
<evidence type="ECO:0000313" key="5">
    <source>
        <dbReference type="EMBL" id="KAH7984263.1"/>
    </source>
</evidence>
<dbReference type="PROSITE" id="PS50292">
    <property type="entry name" value="PEROXIDASE_3"/>
    <property type="match status" value="1"/>
</dbReference>
<dbReference type="GO" id="GO:0006979">
    <property type="term" value="P:response to oxidative stress"/>
    <property type="evidence" value="ECO:0007669"/>
    <property type="project" value="InterPro"/>
</dbReference>
<accession>A0A9D4TB78</accession>
<dbReference type="InterPro" id="IPR019791">
    <property type="entry name" value="Haem_peroxidase_animal"/>
</dbReference>
<dbReference type="PANTHER" id="PTHR11475">
    <property type="entry name" value="OXIDASE/PEROXIDASE"/>
    <property type="match status" value="1"/>
</dbReference>
<evidence type="ECO:0000256" key="1">
    <source>
        <dbReference type="ARBA" id="ARBA00004613"/>
    </source>
</evidence>
<dbReference type="EMBL" id="JABSTV010001245">
    <property type="protein sequence ID" value="KAH7984263.1"/>
    <property type="molecule type" value="Genomic_DNA"/>
</dbReference>
<name>A0A9D4TB78_RHISA</name>
<evidence type="ECO:0000256" key="3">
    <source>
        <dbReference type="ARBA" id="ARBA00022559"/>
    </source>
</evidence>
<sequence>MGSNSEALREMVRSIVKEELRKLLHPQVTPTVSPLATVIRDEVRYAILQAEPEAQPARLEKPLQERRVPTYADALRQPVVHSASFAAPTRAKVTSACLLSIAKPSAFKFTNFKLNEAPFNESPSGKLKPATWGGKAADNTVIADACPKIPRCPSTKFRSADGLCNNLQNREWGKSLTAYERFLPPTYADVSNGSAITCCDPQLVANPTKRHFACMQIDLPPDDRFYGQFQQNCLEFVRSVAAPRPKCAFGRLATTVFSKDEMLPLQPEGVHAWSEMGLLAWRL</sequence>
<evidence type="ECO:0000256" key="2">
    <source>
        <dbReference type="ARBA" id="ARBA00022525"/>
    </source>
</evidence>
<keyword evidence="3" id="KW-0575">Peroxidase</keyword>
<dbReference type="InterPro" id="IPR010255">
    <property type="entry name" value="Haem_peroxidase_sf"/>
</dbReference>
<dbReference type="InterPro" id="IPR037120">
    <property type="entry name" value="Haem_peroxidase_sf_animal"/>
</dbReference>
<evidence type="ECO:0000256" key="4">
    <source>
        <dbReference type="ARBA" id="ARBA00023180"/>
    </source>
</evidence>
<keyword evidence="2" id="KW-0964">Secreted</keyword>
<dbReference type="SUPFAM" id="SSF48113">
    <property type="entry name" value="Heme-dependent peroxidases"/>
    <property type="match status" value="1"/>
</dbReference>
<dbReference type="VEuPathDB" id="VectorBase:RSAN_056519"/>
<dbReference type="AlphaFoldDB" id="A0A9D4TB78"/>
<reference evidence="5" key="2">
    <citation type="submission" date="2021-09" db="EMBL/GenBank/DDBJ databases">
        <authorList>
            <person name="Jia N."/>
            <person name="Wang J."/>
            <person name="Shi W."/>
            <person name="Du L."/>
            <person name="Sun Y."/>
            <person name="Zhan W."/>
            <person name="Jiang J."/>
            <person name="Wang Q."/>
            <person name="Zhang B."/>
            <person name="Ji P."/>
            <person name="Sakyi L.B."/>
            <person name="Cui X."/>
            <person name="Yuan T."/>
            <person name="Jiang B."/>
            <person name="Yang W."/>
            <person name="Lam T.T.-Y."/>
            <person name="Chang Q."/>
            <person name="Ding S."/>
            <person name="Wang X."/>
            <person name="Zhu J."/>
            <person name="Ruan X."/>
            <person name="Zhao L."/>
            <person name="Wei J."/>
            <person name="Que T."/>
            <person name="Du C."/>
            <person name="Cheng J."/>
            <person name="Dai P."/>
            <person name="Han X."/>
            <person name="Huang E."/>
            <person name="Gao Y."/>
            <person name="Liu J."/>
            <person name="Shao H."/>
            <person name="Ye R."/>
            <person name="Li L."/>
            <person name="Wei W."/>
            <person name="Wang X."/>
            <person name="Wang C."/>
            <person name="Huo Q."/>
            <person name="Li W."/>
            <person name="Guo W."/>
            <person name="Chen H."/>
            <person name="Chen S."/>
            <person name="Zhou L."/>
            <person name="Zhou L."/>
            <person name="Ni X."/>
            <person name="Tian J."/>
            <person name="Zhou Y."/>
            <person name="Sheng Y."/>
            <person name="Liu T."/>
            <person name="Pan Y."/>
            <person name="Xia L."/>
            <person name="Li J."/>
            <person name="Zhao F."/>
            <person name="Cao W."/>
        </authorList>
    </citation>
    <scope>NUCLEOTIDE SEQUENCE</scope>
    <source>
        <strain evidence="5">Rsan-2018</strain>
        <tissue evidence="5">Larvae</tissue>
    </source>
</reference>
<dbReference type="Pfam" id="PF03098">
    <property type="entry name" value="An_peroxidase"/>
    <property type="match status" value="2"/>
</dbReference>
<dbReference type="Gene3D" id="1.10.640.10">
    <property type="entry name" value="Haem peroxidase domain superfamily, animal type"/>
    <property type="match status" value="1"/>
</dbReference>
<comment type="caution">
    <text evidence="5">The sequence shown here is derived from an EMBL/GenBank/DDBJ whole genome shotgun (WGS) entry which is preliminary data.</text>
</comment>
<comment type="subcellular location">
    <subcellularLocation>
        <location evidence="1">Secreted</location>
    </subcellularLocation>
</comment>
<keyword evidence="3" id="KW-0560">Oxidoreductase</keyword>
<evidence type="ECO:0000313" key="6">
    <source>
        <dbReference type="Proteomes" id="UP000821837"/>
    </source>
</evidence>